<evidence type="ECO:0000313" key="10">
    <source>
        <dbReference type="EMBL" id="MBH5335522.1"/>
    </source>
</evidence>
<dbReference type="RefSeq" id="WP_197989061.1">
    <property type="nucleotide sequence ID" value="NZ_JACYXC010000001.1"/>
</dbReference>
<evidence type="ECO:0000256" key="3">
    <source>
        <dbReference type="ARBA" id="ARBA00022630"/>
    </source>
</evidence>
<evidence type="ECO:0000256" key="8">
    <source>
        <dbReference type="ARBA" id="ARBA00049547"/>
    </source>
</evidence>
<dbReference type="Gene3D" id="3.30.9.10">
    <property type="entry name" value="D-Amino Acid Oxidase, subunit A, domain 2"/>
    <property type="match status" value="1"/>
</dbReference>
<name>A0ABS0NK82_9ACTN</name>
<dbReference type="InterPro" id="IPR023209">
    <property type="entry name" value="DAO"/>
</dbReference>
<dbReference type="PANTHER" id="PTHR11530:SF11">
    <property type="entry name" value="D-ASPARTATE OXIDASE"/>
    <property type="match status" value="1"/>
</dbReference>
<dbReference type="PIRSF" id="PIRSF000189">
    <property type="entry name" value="D-aa_oxidase"/>
    <property type="match status" value="1"/>
</dbReference>
<evidence type="ECO:0000256" key="6">
    <source>
        <dbReference type="ARBA" id="ARBA00039101"/>
    </source>
</evidence>
<keyword evidence="11" id="KW-1185">Reference proteome</keyword>
<evidence type="ECO:0000256" key="7">
    <source>
        <dbReference type="ARBA" id="ARBA00039751"/>
    </source>
</evidence>
<dbReference type="PANTHER" id="PTHR11530">
    <property type="entry name" value="D-AMINO ACID OXIDASE"/>
    <property type="match status" value="1"/>
</dbReference>
<evidence type="ECO:0000256" key="4">
    <source>
        <dbReference type="ARBA" id="ARBA00022827"/>
    </source>
</evidence>
<evidence type="ECO:0000313" key="11">
    <source>
        <dbReference type="Proteomes" id="UP000807371"/>
    </source>
</evidence>
<dbReference type="EMBL" id="JACYXC010000001">
    <property type="protein sequence ID" value="MBH5335522.1"/>
    <property type="molecule type" value="Genomic_DNA"/>
</dbReference>
<evidence type="ECO:0000256" key="2">
    <source>
        <dbReference type="ARBA" id="ARBA00006730"/>
    </source>
</evidence>
<comment type="catalytic activity">
    <reaction evidence="8">
        <text>a D-alpha-amino acid + O2 + H2O = a 2-oxocarboxylate + H2O2 + NH4(+)</text>
        <dbReference type="Rhea" id="RHEA:21816"/>
        <dbReference type="ChEBI" id="CHEBI:15377"/>
        <dbReference type="ChEBI" id="CHEBI:15379"/>
        <dbReference type="ChEBI" id="CHEBI:16240"/>
        <dbReference type="ChEBI" id="CHEBI:28938"/>
        <dbReference type="ChEBI" id="CHEBI:35179"/>
        <dbReference type="ChEBI" id="CHEBI:59871"/>
        <dbReference type="EC" id="1.4.3.3"/>
    </reaction>
    <physiologicalReaction direction="left-to-right" evidence="8">
        <dbReference type="Rhea" id="RHEA:21817"/>
    </physiologicalReaction>
</comment>
<comment type="caution">
    <text evidence="10">The sequence shown here is derived from an EMBL/GenBank/DDBJ whole genome shotgun (WGS) entry which is preliminary data.</text>
</comment>
<dbReference type="Gene3D" id="3.40.50.720">
    <property type="entry name" value="NAD(P)-binding Rossmann-like Domain"/>
    <property type="match status" value="1"/>
</dbReference>
<gene>
    <name evidence="10" type="ORF">IHE55_12220</name>
</gene>
<organism evidence="10 11">
    <name type="scientific">Streptomyces pactum</name>
    <dbReference type="NCBI Taxonomy" id="68249"/>
    <lineage>
        <taxon>Bacteria</taxon>
        <taxon>Bacillati</taxon>
        <taxon>Actinomycetota</taxon>
        <taxon>Actinomycetes</taxon>
        <taxon>Kitasatosporales</taxon>
        <taxon>Streptomycetaceae</taxon>
        <taxon>Streptomyces</taxon>
    </lineage>
</organism>
<reference evidence="10 11" key="1">
    <citation type="submission" date="2020-09" db="EMBL/GenBank/DDBJ databases">
        <title>Biosynthesis of the nuclear factor of activated T cells inhibitor NFAT-133 and its congeners in Streptomyces pactum.</title>
        <authorList>
            <person name="Zhou W."/>
            <person name="Posri P."/>
            <person name="Abugrain M.E."/>
            <person name="Weisberg A.J."/>
            <person name="Chang J.H."/>
            <person name="Mahmud T."/>
        </authorList>
    </citation>
    <scope>NUCLEOTIDE SEQUENCE [LARGE SCALE GENOMIC DNA]</scope>
    <source>
        <strain evidence="10 11">ATCC 27456</strain>
    </source>
</reference>
<accession>A0ABS0NK82</accession>
<evidence type="ECO:0000256" key="5">
    <source>
        <dbReference type="ARBA" id="ARBA00023002"/>
    </source>
</evidence>
<protein>
    <recommendedName>
        <fullName evidence="7">D-amino-acid oxidase</fullName>
        <ecNumber evidence="6">1.4.3.3</ecNumber>
    </recommendedName>
</protein>
<dbReference type="SUPFAM" id="SSF51971">
    <property type="entry name" value="Nucleotide-binding domain"/>
    <property type="match status" value="1"/>
</dbReference>
<evidence type="ECO:0000256" key="1">
    <source>
        <dbReference type="ARBA" id="ARBA00001974"/>
    </source>
</evidence>
<dbReference type="SUPFAM" id="SSF54373">
    <property type="entry name" value="FAD-linked reductases, C-terminal domain"/>
    <property type="match status" value="1"/>
</dbReference>
<sequence>MTQEVLVLGAGVIGLTTAVRLAEAGHNVRVWAELLPLESTSAAASGLWMPGFGEREERWSLASFEEFSKLSRNSTETGVHLERGLAVTDIWDGPQPWLEFMPEVEVCPQEELPDGMTLGWWSTVPMIDIPRYLAHLTDRLTAAGVTIERKRIEKLTEATDAAPTVVNCTGVGARHLAGDEGVEPIRGQHVIVRNPGIDYWFMEGIQTPTWTGFFPHHDKVLLAGVSQQGNWNLEPDPDDARGILERCAKAEPRLKDAEVLGYNVGLRAGRETARLDTETLGGSRVIHAYGHGPFGVSQSWGTAHDVAELVAQPGE</sequence>
<keyword evidence="4" id="KW-0274">FAD</keyword>
<comment type="similarity">
    <text evidence="2">Belongs to the DAMOX/DASOX family.</text>
</comment>
<comment type="cofactor">
    <cofactor evidence="1">
        <name>FAD</name>
        <dbReference type="ChEBI" id="CHEBI:57692"/>
    </cofactor>
</comment>
<dbReference type="Proteomes" id="UP000807371">
    <property type="component" value="Unassembled WGS sequence"/>
</dbReference>
<dbReference type="InterPro" id="IPR006076">
    <property type="entry name" value="FAD-dep_OxRdtase"/>
</dbReference>
<evidence type="ECO:0000259" key="9">
    <source>
        <dbReference type="Pfam" id="PF01266"/>
    </source>
</evidence>
<dbReference type="EC" id="1.4.3.3" evidence="6"/>
<proteinExistence type="inferred from homology"/>
<keyword evidence="3" id="KW-0285">Flavoprotein</keyword>
<dbReference type="Pfam" id="PF01266">
    <property type="entry name" value="DAO"/>
    <property type="match status" value="1"/>
</dbReference>
<keyword evidence="5" id="KW-0560">Oxidoreductase</keyword>
<feature type="domain" description="FAD dependent oxidoreductase" evidence="9">
    <location>
        <begin position="5"/>
        <end position="309"/>
    </location>
</feature>